<reference evidence="8 9" key="1">
    <citation type="submission" date="2013-11" db="EMBL/GenBank/DDBJ databases">
        <title>Metagenomic analysis of a methanogenic consortium involved in long chain n-alkane degradation.</title>
        <authorList>
            <person name="Davidova I.A."/>
            <person name="Callaghan A.V."/>
            <person name="Wawrik B."/>
            <person name="Pruitt S."/>
            <person name="Marks C."/>
            <person name="Duncan K.E."/>
            <person name="Suflita J.M."/>
        </authorList>
    </citation>
    <scope>NUCLEOTIDE SEQUENCE [LARGE SCALE GENOMIC DNA]</scope>
    <source>
        <strain evidence="8 9">SPR</strain>
    </source>
</reference>
<evidence type="ECO:0000256" key="4">
    <source>
        <dbReference type="SAM" id="SignalP"/>
    </source>
</evidence>
<dbReference type="SUPFAM" id="SSF111369">
    <property type="entry name" value="HlyD-like secretion proteins"/>
    <property type="match status" value="3"/>
</dbReference>
<dbReference type="STRING" id="1429043.X474_17610"/>
<dbReference type="AlphaFoldDB" id="A0A0D2JT69"/>
<evidence type="ECO:0000259" key="5">
    <source>
        <dbReference type="Pfam" id="PF25876"/>
    </source>
</evidence>
<feature type="domain" description="Multidrug resistance protein MdtA-like alpha-helical hairpin" evidence="5">
    <location>
        <begin position="133"/>
        <end position="198"/>
    </location>
</feature>
<dbReference type="InterPro" id="IPR058625">
    <property type="entry name" value="MdtA-like_BSH"/>
</dbReference>
<dbReference type="Pfam" id="PF25876">
    <property type="entry name" value="HH_MFP_RND"/>
    <property type="match status" value="1"/>
</dbReference>
<gene>
    <name evidence="8" type="ORF">X474_17610</name>
</gene>
<keyword evidence="4" id="KW-0732">Signal</keyword>
<dbReference type="GO" id="GO:0030313">
    <property type="term" value="C:cell envelope"/>
    <property type="evidence" value="ECO:0007669"/>
    <property type="project" value="UniProtKB-SubCell"/>
</dbReference>
<evidence type="ECO:0000256" key="3">
    <source>
        <dbReference type="SAM" id="Coils"/>
    </source>
</evidence>
<feature type="domain" description="Multidrug resistance protein MdtA-like barrel-sandwich hybrid" evidence="6">
    <location>
        <begin position="58"/>
        <end position="267"/>
    </location>
</feature>
<dbReference type="Proteomes" id="UP000032233">
    <property type="component" value="Unassembled WGS sequence"/>
</dbReference>
<keyword evidence="2 3" id="KW-0175">Coiled coil</keyword>
<dbReference type="Pfam" id="PF25917">
    <property type="entry name" value="BSH_RND"/>
    <property type="match status" value="1"/>
</dbReference>
<dbReference type="Gene3D" id="2.40.50.100">
    <property type="match status" value="1"/>
</dbReference>
<dbReference type="InterPro" id="IPR058624">
    <property type="entry name" value="MdtA-like_HH"/>
</dbReference>
<dbReference type="EMBL" id="AZAC01000024">
    <property type="protein sequence ID" value="KIX12690.1"/>
    <property type="molecule type" value="Genomic_DNA"/>
</dbReference>
<comment type="caution">
    <text evidence="8">The sequence shown here is derived from an EMBL/GenBank/DDBJ whole genome shotgun (WGS) entry which is preliminary data.</text>
</comment>
<dbReference type="Gene3D" id="1.10.287.470">
    <property type="entry name" value="Helix hairpin bin"/>
    <property type="match status" value="1"/>
</dbReference>
<feature type="domain" description="YknX-like beta-barrel" evidence="7">
    <location>
        <begin position="277"/>
        <end position="352"/>
    </location>
</feature>
<dbReference type="PATRIC" id="fig|1429043.3.peg.3725"/>
<feature type="coiled-coil region" evidence="3">
    <location>
        <begin position="168"/>
        <end position="226"/>
    </location>
</feature>
<evidence type="ECO:0000256" key="1">
    <source>
        <dbReference type="ARBA" id="ARBA00004196"/>
    </source>
</evidence>
<evidence type="ECO:0000313" key="8">
    <source>
        <dbReference type="EMBL" id="KIX12690.1"/>
    </source>
</evidence>
<dbReference type="RefSeq" id="WP_044350252.1">
    <property type="nucleotide sequence ID" value="NZ_AZAC01000024.1"/>
</dbReference>
<dbReference type="InterPro" id="IPR058636">
    <property type="entry name" value="Beta-barrel_YknX"/>
</dbReference>
<feature type="coiled-coil region" evidence="3">
    <location>
        <begin position="98"/>
        <end position="139"/>
    </location>
</feature>
<feature type="signal peptide" evidence="4">
    <location>
        <begin position="1"/>
        <end position="22"/>
    </location>
</feature>
<organism evidence="8 9">
    <name type="scientific">Dethiosulfatarculus sandiegensis</name>
    <dbReference type="NCBI Taxonomy" id="1429043"/>
    <lineage>
        <taxon>Bacteria</taxon>
        <taxon>Pseudomonadati</taxon>
        <taxon>Thermodesulfobacteriota</taxon>
        <taxon>Desulfarculia</taxon>
        <taxon>Desulfarculales</taxon>
        <taxon>Desulfarculaceae</taxon>
        <taxon>Dethiosulfatarculus</taxon>
    </lineage>
</organism>
<keyword evidence="9" id="KW-1185">Reference proteome</keyword>
<dbReference type="Gene3D" id="2.40.30.170">
    <property type="match status" value="1"/>
</dbReference>
<dbReference type="InterPro" id="IPR050465">
    <property type="entry name" value="UPF0194_transport"/>
</dbReference>
<feature type="coiled-coil region" evidence="3">
    <location>
        <begin position="402"/>
        <end position="429"/>
    </location>
</feature>
<proteinExistence type="predicted"/>
<dbReference type="InParanoid" id="A0A0D2JT69"/>
<comment type="subcellular location">
    <subcellularLocation>
        <location evidence="1">Cell envelope</location>
    </subcellularLocation>
</comment>
<evidence type="ECO:0000313" key="9">
    <source>
        <dbReference type="Proteomes" id="UP000032233"/>
    </source>
</evidence>
<feature type="chain" id="PRO_5002245141" evidence="4">
    <location>
        <begin position="23"/>
        <end position="529"/>
    </location>
</feature>
<dbReference type="PANTHER" id="PTHR32347">
    <property type="entry name" value="EFFLUX SYSTEM COMPONENT YKNX-RELATED"/>
    <property type="match status" value="1"/>
</dbReference>
<dbReference type="PANTHER" id="PTHR32347:SF14">
    <property type="entry name" value="EFFLUX SYSTEM COMPONENT YKNX-RELATED"/>
    <property type="match status" value="1"/>
</dbReference>
<dbReference type="Pfam" id="PF25990">
    <property type="entry name" value="Beta-barrel_YknX"/>
    <property type="match status" value="1"/>
</dbReference>
<protein>
    <submittedName>
        <fullName evidence="8">RND transporter</fullName>
    </submittedName>
</protein>
<evidence type="ECO:0000259" key="6">
    <source>
        <dbReference type="Pfam" id="PF25917"/>
    </source>
</evidence>
<evidence type="ECO:0000256" key="2">
    <source>
        <dbReference type="ARBA" id="ARBA00023054"/>
    </source>
</evidence>
<evidence type="ECO:0000259" key="7">
    <source>
        <dbReference type="Pfam" id="PF25990"/>
    </source>
</evidence>
<name>A0A0D2JT69_9BACT</name>
<sequence length="529" mass="57333">MRKYILAALAVILLAAAGFFFSQNGDQSAKAAYRTAKLEQRDLVKSISATGTLNAVVTVDVGSQISGQVSELMVDYNSPVKKDQIIARIDPLDYEAKLRQAQAELDLYKAKVSSQEAEVKGAVANLENAESNLLAARAAVAKNQASLQNAKLELARSEALIKKDFIAKTEYDQDLTTFQETKAQLEQAKAQERAAKSQVRARQAALEAQKAKIKEAQAQVRLKQAALESRKVDLEHTIIRSPVDGVVINREVDVGQTVAASLQAPVLFTIAQDLREMEVAASVDETDIGNIRQGQDAIFTVDAFGDRKFTGSVKQIRKAATTVQNVVTYTVIIAAENRDLSLLPGMTAEVKIILKKRPRVLAAPNAALRFQPPKGAAIINAQGSANEPNGKDRMQNRQNQHIARLSQALELSSEQIQQLKTALSGLKKKMAGQGGTGFGPGAGSRKRAALRQKLESAILQILTPAQKDQYMQLARQKATNQSRPGKIYSLEPDGSLKAWQVMIGVTDDAFSQVRANGLRAGLTVVTGRQ</sequence>
<accession>A0A0D2JT69</accession>